<sequence length="102" mass="10975">MLKYNDLSVSKELESKDMRGIKGGTLAQERLSALLDFSTRVDSRVADVDQAFGFGLSQANAGAVTNNQAISGGNGVVYAPVSQHQTQSNYMDLFDIGNTWVS</sequence>
<reference evidence="1" key="1">
    <citation type="submission" date="2021-02" db="EMBL/GenBank/DDBJ databases">
        <title>PHA producing bacteria isolated from coastal sediment in Guangdong, Shenzhen.</title>
        <authorList>
            <person name="Zheng W."/>
            <person name="Yu S."/>
            <person name="Huang Y."/>
        </authorList>
    </citation>
    <scope>NUCLEOTIDE SEQUENCE</scope>
    <source>
        <strain evidence="1">TN14-10</strain>
    </source>
</reference>
<gene>
    <name evidence="1" type="ORF">JYP50_00320</name>
</gene>
<evidence type="ECO:0000313" key="1">
    <source>
        <dbReference type="EMBL" id="MBN7795012.1"/>
    </source>
</evidence>
<evidence type="ECO:0000313" key="2">
    <source>
        <dbReference type="Proteomes" id="UP000664303"/>
    </source>
</evidence>
<organism evidence="1 2">
    <name type="scientific">Parahaliea mediterranea</name>
    <dbReference type="NCBI Taxonomy" id="651086"/>
    <lineage>
        <taxon>Bacteria</taxon>
        <taxon>Pseudomonadati</taxon>
        <taxon>Pseudomonadota</taxon>
        <taxon>Gammaproteobacteria</taxon>
        <taxon>Cellvibrionales</taxon>
        <taxon>Halieaceae</taxon>
        <taxon>Parahaliea</taxon>
    </lineage>
</organism>
<accession>A0A939DCD6</accession>
<name>A0A939DCD6_9GAMM</name>
<dbReference type="EMBL" id="JAFKCZ010000001">
    <property type="protein sequence ID" value="MBN7795012.1"/>
    <property type="molecule type" value="Genomic_DNA"/>
</dbReference>
<dbReference type="Proteomes" id="UP000664303">
    <property type="component" value="Unassembled WGS sequence"/>
</dbReference>
<comment type="caution">
    <text evidence="1">The sequence shown here is derived from an EMBL/GenBank/DDBJ whole genome shotgun (WGS) entry which is preliminary data.</text>
</comment>
<proteinExistence type="predicted"/>
<dbReference type="RefSeq" id="WP_206558462.1">
    <property type="nucleotide sequence ID" value="NZ_JAFKCZ010000001.1"/>
</dbReference>
<dbReference type="AlphaFoldDB" id="A0A939DCD6"/>
<keyword evidence="2" id="KW-1185">Reference proteome</keyword>
<protein>
    <submittedName>
        <fullName evidence="1">Uncharacterized protein</fullName>
    </submittedName>
</protein>